<sequence>MRTARRLSIVAMGALLGLGLVGTAQASTSVSPQTREDTLSAMHGEAFAYASYNAYAQEAARTGIDALAKLFRKTAHTERYDHFAAEARLIHFVRGNADNLRTSIAGETREATVIYPYFAYQAEQDRCEPAAKLFRELAADEAVHAKRFRRALYAITHPHSGVVVPVGEYFRPKPIFASLPACRGRTRENLLATIRGEAFANASYTSYAEKARQTGQPRLARLWENTASQELGEHFAEAAELYGLVRDNKANLLKSMKGELHEATVMYPTYAQRAEQAGDDEAADLFFEIAVDEAHHACDFLLASLEIVVPSTPSDHAGMRS</sequence>
<dbReference type="GO" id="GO:0046872">
    <property type="term" value="F:metal ion binding"/>
    <property type="evidence" value="ECO:0007669"/>
    <property type="project" value="InterPro"/>
</dbReference>
<dbReference type="EMBL" id="JACBZA010000001">
    <property type="protein sequence ID" value="NYH82388.1"/>
    <property type="molecule type" value="Genomic_DNA"/>
</dbReference>
<dbReference type="EMBL" id="FOOI01000005">
    <property type="protein sequence ID" value="SFG34541.1"/>
    <property type="molecule type" value="Genomic_DNA"/>
</dbReference>
<evidence type="ECO:0000313" key="4">
    <source>
        <dbReference type="EMBL" id="SFG34541.1"/>
    </source>
</evidence>
<feature type="chain" id="PRO_5011492792" evidence="1">
    <location>
        <begin position="27"/>
        <end position="321"/>
    </location>
</feature>
<reference evidence="3 6" key="2">
    <citation type="submission" date="2020-07" db="EMBL/GenBank/DDBJ databases">
        <title>Sequencing the genomes of 1000 actinobacteria strains.</title>
        <authorList>
            <person name="Klenk H.-P."/>
        </authorList>
    </citation>
    <scope>NUCLEOTIDE SEQUENCE [LARGE SCALE GENOMIC DNA]</scope>
    <source>
        <strain evidence="3 6">DSM 45117</strain>
    </source>
</reference>
<evidence type="ECO:0000256" key="1">
    <source>
        <dbReference type="SAM" id="SignalP"/>
    </source>
</evidence>
<evidence type="ECO:0000313" key="3">
    <source>
        <dbReference type="EMBL" id="NYH82388.1"/>
    </source>
</evidence>
<dbReference type="CDD" id="cd01041">
    <property type="entry name" value="Rubrerythrin"/>
    <property type="match status" value="2"/>
</dbReference>
<name>A0A1I2R9I5_9ACTN</name>
<feature type="domain" description="Ferritin-like diiron" evidence="2">
    <location>
        <begin position="28"/>
        <end position="159"/>
    </location>
</feature>
<evidence type="ECO:0000313" key="6">
    <source>
        <dbReference type="Proteomes" id="UP000533017"/>
    </source>
</evidence>
<feature type="domain" description="Ferritin-like diiron" evidence="2">
    <location>
        <begin position="180"/>
        <end position="312"/>
    </location>
</feature>
<dbReference type="Pfam" id="PF02915">
    <property type="entry name" value="Rubrerythrin"/>
    <property type="match status" value="2"/>
</dbReference>
<organism evidence="4 5">
    <name type="scientific">Actinopolymorpha cephalotaxi</name>
    <dbReference type="NCBI Taxonomy" id="504797"/>
    <lineage>
        <taxon>Bacteria</taxon>
        <taxon>Bacillati</taxon>
        <taxon>Actinomycetota</taxon>
        <taxon>Actinomycetes</taxon>
        <taxon>Propionibacteriales</taxon>
        <taxon>Actinopolymorphaceae</taxon>
        <taxon>Actinopolymorpha</taxon>
    </lineage>
</organism>
<reference evidence="4 5" key="1">
    <citation type="submission" date="2016-10" db="EMBL/GenBank/DDBJ databases">
        <authorList>
            <person name="de Groot N.N."/>
        </authorList>
    </citation>
    <scope>NUCLEOTIDE SEQUENCE [LARGE SCALE GENOMIC DNA]</scope>
    <source>
        <strain evidence="4 5">CPCC 202808</strain>
    </source>
</reference>
<dbReference type="AlphaFoldDB" id="A0A1I2R9I5"/>
<dbReference type="Proteomes" id="UP000533017">
    <property type="component" value="Unassembled WGS sequence"/>
</dbReference>
<feature type="signal peptide" evidence="1">
    <location>
        <begin position="1"/>
        <end position="26"/>
    </location>
</feature>
<dbReference type="InterPro" id="IPR003251">
    <property type="entry name" value="Rr_diiron-bd_dom"/>
</dbReference>
<dbReference type="InterPro" id="IPR009040">
    <property type="entry name" value="Ferritin-like_diiron"/>
</dbReference>
<proteinExistence type="predicted"/>
<dbReference type="PANTHER" id="PTHR33746">
    <property type="entry name" value="RUBRERYTHRIN"/>
    <property type="match status" value="1"/>
</dbReference>
<dbReference type="GO" id="GO:0016491">
    <property type="term" value="F:oxidoreductase activity"/>
    <property type="evidence" value="ECO:0007669"/>
    <property type="project" value="InterPro"/>
</dbReference>
<dbReference type="SUPFAM" id="SSF47240">
    <property type="entry name" value="Ferritin-like"/>
    <property type="match status" value="2"/>
</dbReference>
<evidence type="ECO:0000313" key="5">
    <source>
        <dbReference type="Proteomes" id="UP000199052"/>
    </source>
</evidence>
<keyword evidence="6" id="KW-1185">Reference proteome</keyword>
<dbReference type="Proteomes" id="UP000199052">
    <property type="component" value="Unassembled WGS sequence"/>
</dbReference>
<dbReference type="InterPro" id="IPR009078">
    <property type="entry name" value="Ferritin-like_SF"/>
</dbReference>
<dbReference type="Gene3D" id="1.20.1260.10">
    <property type="match status" value="2"/>
</dbReference>
<accession>A0A1I2R9I5</accession>
<dbReference type="RefSeq" id="WP_202818033.1">
    <property type="nucleotide sequence ID" value="NZ_FOOI01000005.1"/>
</dbReference>
<dbReference type="InterPro" id="IPR012347">
    <property type="entry name" value="Ferritin-like"/>
</dbReference>
<dbReference type="PANTHER" id="PTHR33746:SF4">
    <property type="entry name" value="RUBRERYTHRIN"/>
    <property type="match status" value="1"/>
</dbReference>
<protein>
    <submittedName>
        <fullName evidence="4">Rubrerythrin</fullName>
    </submittedName>
</protein>
<keyword evidence="1" id="KW-0732">Signal</keyword>
<dbReference type="InterPro" id="IPR052753">
    <property type="entry name" value="Rbr2/Nigerythrin"/>
</dbReference>
<dbReference type="PROSITE" id="PS50905">
    <property type="entry name" value="FERRITIN_LIKE"/>
    <property type="match status" value="2"/>
</dbReference>
<gene>
    <name evidence="3" type="ORF">FHR37_001239</name>
    <name evidence="4" type="ORF">SAMN05421678_105206</name>
</gene>
<evidence type="ECO:0000259" key="2">
    <source>
        <dbReference type="PROSITE" id="PS50905"/>
    </source>
</evidence>
<dbReference type="STRING" id="504797.SAMN05421678_105206"/>